<evidence type="ECO:0000256" key="1">
    <source>
        <dbReference type="ARBA" id="ARBA00010052"/>
    </source>
</evidence>
<dbReference type="SUPFAM" id="SSF54060">
    <property type="entry name" value="His-Me finger endonucleases"/>
    <property type="match status" value="1"/>
</dbReference>
<evidence type="ECO:0000256" key="3">
    <source>
        <dbReference type="ARBA" id="ARBA00022759"/>
    </source>
</evidence>
<keyword evidence="3" id="KW-0255">Endonuclease</keyword>
<dbReference type="FunFam" id="3.40.570.10:FF:000007">
    <property type="entry name" value="Alkaline nuclease"/>
    <property type="match status" value="1"/>
</dbReference>
<dbReference type="PANTHER" id="PTHR13966:SF17">
    <property type="entry name" value="ENDONUCLEASE-RELATED"/>
    <property type="match status" value="1"/>
</dbReference>
<gene>
    <name evidence="9" type="primary">nuc1</name>
</gene>
<accession>C9YSL6</accession>
<dbReference type="SMART" id="SM00477">
    <property type="entry name" value="NUC"/>
    <property type="match status" value="1"/>
</dbReference>
<comment type="similarity">
    <text evidence="1">Belongs to the DNA/RNA non-specific endonuclease family.</text>
</comment>
<feature type="signal peptide" evidence="6">
    <location>
        <begin position="1"/>
        <end position="23"/>
    </location>
</feature>
<feature type="domain" description="DNA/RNA non-specific endonuclease/pyrophosphatase/phosphodiesterase" evidence="8">
    <location>
        <begin position="145"/>
        <end position="386"/>
    </location>
</feature>
<dbReference type="EMBL" id="FN554584">
    <property type="protein sequence ID" value="CBG22733.1"/>
    <property type="molecule type" value="mRNA"/>
</dbReference>
<keyword evidence="3" id="KW-0378">Hydrolase</keyword>
<evidence type="ECO:0000256" key="4">
    <source>
        <dbReference type="PIRSR" id="PIRSR640255-1"/>
    </source>
</evidence>
<feature type="binding site" evidence="5">
    <location>
        <position position="264"/>
    </location>
    <ligand>
        <name>Mg(2+)</name>
        <dbReference type="ChEBI" id="CHEBI:18420"/>
        <note>catalytic</note>
    </ligand>
</feature>
<dbReference type="CDD" id="cd00091">
    <property type="entry name" value="NUC"/>
    <property type="match status" value="1"/>
</dbReference>
<dbReference type="GO" id="GO:0000014">
    <property type="term" value="F:single-stranded DNA endodeoxyribonuclease activity"/>
    <property type="evidence" value="ECO:0007669"/>
    <property type="project" value="TreeGrafter"/>
</dbReference>
<dbReference type="GO" id="GO:0005743">
    <property type="term" value="C:mitochondrial inner membrane"/>
    <property type="evidence" value="ECO:0007669"/>
    <property type="project" value="TreeGrafter"/>
</dbReference>
<sequence>MIGRTTFIALFVKVLTIWSFTKGEDCVWDNDVDYPEYPPLILDSSFQLVLPVLEGDQRITSVQSGSELILACPGREISALGSEDAQATCLGGKLVEVDGKEWNIVELGCTKMASETIHRNLGQCGDQDLGIYEVIGFDLPTTGHFYELIRVCFDPANETTIFSENIVHGASIAAKDIDPGRPSFKTSTGFFSVSMISVYSQRNQLELMKNLLGDDELAATIIDPSKQFYFAKGHMAPDADFVTVVEQDATYYYINALPQWQAFNNGNWKYLEYDTRDLAEKHGTDLTVYSGGWGVLELEDINGNPVEIYLGLAQDKKVVPAPALTWKVIYEKDTNRAAAIVGINNPHITTAPEPLCTDICSSLTWLDFDFGDLVHGYTYCCSVADLRAAIPNVPDLGDVDILDE</sequence>
<reference evidence="9" key="1">
    <citation type="submission" date="2009-09" db="EMBL/GenBank/DDBJ databases">
        <title>The enzyme and the cDNA sequence of a thermolabile and double-strand specific nuclease from Northern shrimps (Pandalus borealis).</title>
        <authorList>
            <person name="Nilsen I.W."/>
            <person name="Overbo K."/>
            <person name="Elde M."/>
            <person name="Gjellesvik D."/>
            <person name="Lanes O."/>
        </authorList>
    </citation>
    <scope>NUCLEOTIDE SEQUENCE</scope>
    <source>
        <tissue evidence="9">Hepatopancreas</tissue>
    </source>
</reference>
<evidence type="ECO:0000256" key="2">
    <source>
        <dbReference type="ARBA" id="ARBA00022722"/>
    </source>
</evidence>
<name>C9YSL6_PANBO</name>
<keyword evidence="5" id="KW-0479">Metal-binding</keyword>
<feature type="active site" description="Proton acceptor" evidence="4">
    <location>
        <position position="234"/>
    </location>
</feature>
<dbReference type="GO" id="GO:0006309">
    <property type="term" value="P:apoptotic DNA fragmentation"/>
    <property type="evidence" value="ECO:0007669"/>
    <property type="project" value="TreeGrafter"/>
</dbReference>
<dbReference type="PANTHER" id="PTHR13966">
    <property type="entry name" value="ENDONUCLEASE RELATED"/>
    <property type="match status" value="1"/>
</dbReference>
<dbReference type="GO" id="GO:0005634">
    <property type="term" value="C:nucleus"/>
    <property type="evidence" value="ECO:0007669"/>
    <property type="project" value="TreeGrafter"/>
</dbReference>
<evidence type="ECO:0000256" key="5">
    <source>
        <dbReference type="PIRSR" id="PIRSR640255-2"/>
    </source>
</evidence>
<protein>
    <submittedName>
        <fullName evidence="9">Northern shrimp nuclease</fullName>
    </submittedName>
</protein>
<dbReference type="Gene3D" id="3.40.570.10">
    <property type="entry name" value="Extracellular Endonuclease, subunit A"/>
    <property type="match status" value="1"/>
</dbReference>
<organism evidence="9">
    <name type="scientific">Pandalus borealis</name>
    <name type="common">Northern red shrimp</name>
    <dbReference type="NCBI Taxonomy" id="6703"/>
    <lineage>
        <taxon>Eukaryota</taxon>
        <taxon>Metazoa</taxon>
        <taxon>Ecdysozoa</taxon>
        <taxon>Arthropoda</taxon>
        <taxon>Crustacea</taxon>
        <taxon>Multicrustacea</taxon>
        <taxon>Malacostraca</taxon>
        <taxon>Eumalacostraca</taxon>
        <taxon>Eucarida</taxon>
        <taxon>Decapoda</taxon>
        <taxon>Pleocyemata</taxon>
        <taxon>Caridea</taxon>
        <taxon>Pandaloidea</taxon>
        <taxon>Pandalidae</taxon>
        <taxon>Pandalus</taxon>
    </lineage>
</organism>
<dbReference type="AlphaFoldDB" id="C9YSL6"/>
<dbReference type="SMART" id="SM00892">
    <property type="entry name" value="Endonuclease_NS"/>
    <property type="match status" value="1"/>
</dbReference>
<feature type="domain" description="ENPP1-3/EXOG-like endonuclease/phosphodiesterase" evidence="7">
    <location>
        <begin position="192"/>
        <end position="376"/>
    </location>
</feature>
<dbReference type="GO" id="GO:0004521">
    <property type="term" value="F:RNA endonuclease activity"/>
    <property type="evidence" value="ECO:0007669"/>
    <property type="project" value="TreeGrafter"/>
</dbReference>
<evidence type="ECO:0000259" key="7">
    <source>
        <dbReference type="SMART" id="SM00477"/>
    </source>
</evidence>
<evidence type="ECO:0000313" key="9">
    <source>
        <dbReference type="EMBL" id="CBG22733.1"/>
    </source>
</evidence>
<evidence type="ECO:0000256" key="6">
    <source>
        <dbReference type="SAM" id="SignalP"/>
    </source>
</evidence>
<proteinExistence type="evidence at transcript level"/>
<dbReference type="InterPro" id="IPR040255">
    <property type="entry name" value="Non-specific_endonuclease"/>
</dbReference>
<dbReference type="InterPro" id="IPR044929">
    <property type="entry name" value="DNA/RNA_non-sp_Endonuclease_sf"/>
</dbReference>
<dbReference type="GO" id="GO:0046872">
    <property type="term" value="F:metal ion binding"/>
    <property type="evidence" value="ECO:0007669"/>
    <property type="project" value="UniProtKB-KW"/>
</dbReference>
<dbReference type="InterPro" id="IPR020821">
    <property type="entry name" value="ENPP1-3/EXOG-like_nuc-like"/>
</dbReference>
<dbReference type="InterPro" id="IPR001604">
    <property type="entry name" value="Endo_G_ENPP1-like_dom"/>
</dbReference>
<keyword evidence="2" id="KW-0540">Nuclease</keyword>
<keyword evidence="6" id="KW-0732">Signal</keyword>
<dbReference type="Pfam" id="PF01223">
    <property type="entry name" value="Endonuclease_NS"/>
    <property type="match status" value="1"/>
</dbReference>
<dbReference type="GO" id="GO:0003676">
    <property type="term" value="F:nucleic acid binding"/>
    <property type="evidence" value="ECO:0007669"/>
    <property type="project" value="InterPro"/>
</dbReference>
<evidence type="ECO:0000259" key="8">
    <source>
        <dbReference type="SMART" id="SM00892"/>
    </source>
</evidence>
<dbReference type="InterPro" id="IPR044925">
    <property type="entry name" value="His-Me_finger_sf"/>
</dbReference>
<feature type="chain" id="PRO_5003004054" evidence="6">
    <location>
        <begin position="24"/>
        <end position="404"/>
    </location>
</feature>